<gene>
    <name evidence="1" type="ORF">F1188_16170</name>
</gene>
<evidence type="ECO:0000313" key="1">
    <source>
        <dbReference type="EMBL" id="KAA5604395.1"/>
    </source>
</evidence>
<evidence type="ECO:0000313" key="2">
    <source>
        <dbReference type="Proteomes" id="UP000324065"/>
    </source>
</evidence>
<dbReference type="EMBL" id="VWPJ01000018">
    <property type="protein sequence ID" value="KAA5604395.1"/>
    <property type="molecule type" value="Genomic_DNA"/>
</dbReference>
<dbReference type="AlphaFoldDB" id="A0A5M6I9J5"/>
<proteinExistence type="predicted"/>
<name>A0A5M6I9J5_9PROT</name>
<comment type="caution">
    <text evidence="1">The sequence shown here is derived from an EMBL/GenBank/DDBJ whole genome shotgun (WGS) entry which is preliminary data.</text>
</comment>
<organism evidence="1 2">
    <name type="scientific">Roseospira marina</name>
    <dbReference type="NCBI Taxonomy" id="140057"/>
    <lineage>
        <taxon>Bacteria</taxon>
        <taxon>Pseudomonadati</taxon>
        <taxon>Pseudomonadota</taxon>
        <taxon>Alphaproteobacteria</taxon>
        <taxon>Rhodospirillales</taxon>
        <taxon>Rhodospirillaceae</taxon>
        <taxon>Roseospira</taxon>
    </lineage>
</organism>
<protein>
    <submittedName>
        <fullName evidence="1">Uncharacterized protein</fullName>
    </submittedName>
</protein>
<dbReference type="OrthoDB" id="9133696at2"/>
<dbReference type="Proteomes" id="UP000324065">
    <property type="component" value="Unassembled WGS sequence"/>
</dbReference>
<reference evidence="1 2" key="1">
    <citation type="submission" date="2019-09" db="EMBL/GenBank/DDBJ databases">
        <title>Genome sequence of Roseospira marina, one of the more divergent members of the non-sulfur purple photosynthetic bacterial family, the Rhodospirillaceae.</title>
        <authorList>
            <person name="Meyer T."/>
            <person name="Kyndt J."/>
        </authorList>
    </citation>
    <scope>NUCLEOTIDE SEQUENCE [LARGE SCALE GENOMIC DNA]</scope>
    <source>
        <strain evidence="1 2">DSM 15113</strain>
    </source>
</reference>
<keyword evidence="2" id="KW-1185">Reference proteome</keyword>
<dbReference type="RefSeq" id="WP_150063486.1">
    <property type="nucleotide sequence ID" value="NZ_JACHII010000014.1"/>
</dbReference>
<sequence length="75" mass="8201">MAQITFEIPDALHEDLVELLTTFNDANPDSTSHGHLTVETMAAMFLQDVGHLSVRPGSWEAQNIAAVLIAHGYQL</sequence>
<accession>A0A5M6I9J5</accession>